<dbReference type="GO" id="GO:0051083">
    <property type="term" value="P:'de novo' cotranslational protein folding"/>
    <property type="evidence" value="ECO:0007669"/>
    <property type="project" value="TreeGrafter"/>
</dbReference>
<dbReference type="InterPro" id="IPR037041">
    <property type="entry name" value="Trigger_fac_C_sf"/>
</dbReference>
<dbReference type="GO" id="GO:0005737">
    <property type="term" value="C:cytoplasm"/>
    <property type="evidence" value="ECO:0007669"/>
    <property type="project" value="UniProtKB-SubCell"/>
</dbReference>
<dbReference type="HAMAP" id="MF_00303">
    <property type="entry name" value="Trigger_factor_Tig"/>
    <property type="match status" value="1"/>
</dbReference>
<dbReference type="PANTHER" id="PTHR30560">
    <property type="entry name" value="TRIGGER FACTOR CHAPERONE AND PEPTIDYL-PROLYL CIS/TRANS ISOMERASE"/>
    <property type="match status" value="1"/>
</dbReference>
<evidence type="ECO:0000259" key="15">
    <source>
        <dbReference type="Pfam" id="PF05698"/>
    </source>
</evidence>
<dbReference type="InterPro" id="IPR046357">
    <property type="entry name" value="PPIase_dom_sf"/>
</dbReference>
<evidence type="ECO:0000256" key="2">
    <source>
        <dbReference type="ARBA" id="ARBA00005464"/>
    </source>
</evidence>
<evidence type="ECO:0000313" key="17">
    <source>
        <dbReference type="Proteomes" id="UP000627369"/>
    </source>
</evidence>
<dbReference type="GO" id="GO:0051301">
    <property type="term" value="P:cell division"/>
    <property type="evidence" value="ECO:0007669"/>
    <property type="project" value="UniProtKB-KW"/>
</dbReference>
<comment type="similarity">
    <text evidence="2 11">Belongs to the FKBP-type PPIase family. Tig subfamily.</text>
</comment>
<dbReference type="AlphaFoldDB" id="A0A919FZE1"/>
<evidence type="ECO:0000256" key="12">
    <source>
        <dbReference type="SAM" id="MobiDB-lite"/>
    </source>
</evidence>
<feature type="domain" description="Trigger factor C-terminal" evidence="15">
    <location>
        <begin position="321"/>
        <end position="463"/>
    </location>
</feature>
<feature type="domain" description="Trigger factor ribosome-binding bacterial" evidence="14">
    <location>
        <begin position="64"/>
        <end position="209"/>
    </location>
</feature>
<comment type="function">
    <text evidence="11">Involved in protein export. Acts as a chaperone by maintaining the newly synthesized protein in an open conformation. Functions as a peptidyl-prolyl cis-trans isomerase.</text>
</comment>
<evidence type="ECO:0000313" key="16">
    <source>
        <dbReference type="EMBL" id="GHH74759.1"/>
    </source>
</evidence>
<dbReference type="SUPFAM" id="SSF109998">
    <property type="entry name" value="Triger factor/SurA peptide-binding domain-like"/>
    <property type="match status" value="1"/>
</dbReference>
<dbReference type="EC" id="5.2.1.8" evidence="3 11"/>
<organism evidence="16 17">
    <name type="scientific">Promicromonospora soli</name>
    <dbReference type="NCBI Taxonomy" id="2035533"/>
    <lineage>
        <taxon>Bacteria</taxon>
        <taxon>Bacillati</taxon>
        <taxon>Actinomycetota</taxon>
        <taxon>Actinomycetes</taxon>
        <taxon>Micrococcales</taxon>
        <taxon>Promicromonosporaceae</taxon>
        <taxon>Promicromonospora</taxon>
    </lineage>
</organism>
<dbReference type="Proteomes" id="UP000627369">
    <property type="component" value="Unassembled WGS sequence"/>
</dbReference>
<feature type="region of interest" description="Disordered" evidence="12">
    <location>
        <begin position="498"/>
        <end position="519"/>
    </location>
</feature>
<dbReference type="InterPro" id="IPR008881">
    <property type="entry name" value="Trigger_fac_ribosome-bd_bac"/>
</dbReference>
<evidence type="ECO:0000259" key="14">
    <source>
        <dbReference type="Pfam" id="PF05697"/>
    </source>
</evidence>
<evidence type="ECO:0000256" key="5">
    <source>
        <dbReference type="ARBA" id="ARBA00022618"/>
    </source>
</evidence>
<dbReference type="GO" id="GO:0043335">
    <property type="term" value="P:protein unfolding"/>
    <property type="evidence" value="ECO:0007669"/>
    <property type="project" value="TreeGrafter"/>
</dbReference>
<reference evidence="16" key="1">
    <citation type="journal article" date="2014" name="Int. J. Syst. Evol. Microbiol.">
        <title>Complete genome sequence of Corynebacterium casei LMG S-19264T (=DSM 44701T), isolated from a smear-ripened cheese.</title>
        <authorList>
            <consortium name="US DOE Joint Genome Institute (JGI-PGF)"/>
            <person name="Walter F."/>
            <person name="Albersmeier A."/>
            <person name="Kalinowski J."/>
            <person name="Ruckert C."/>
        </authorList>
    </citation>
    <scope>NUCLEOTIDE SEQUENCE</scope>
    <source>
        <strain evidence="16">CGMCC 4.7398</strain>
    </source>
</reference>
<comment type="subcellular location">
    <subcellularLocation>
        <location evidence="11">Cytoplasm</location>
    </subcellularLocation>
    <text evidence="11">About half TF is bound to the ribosome near the polypeptide exit tunnel while the other half is free in the cytoplasm.</text>
</comment>
<dbReference type="InterPro" id="IPR036611">
    <property type="entry name" value="Trigger_fac_ribosome-bd_sf"/>
</dbReference>
<keyword evidence="7 11" id="KW-0143">Chaperone</keyword>
<evidence type="ECO:0000256" key="4">
    <source>
        <dbReference type="ARBA" id="ARBA00016902"/>
    </source>
</evidence>
<dbReference type="InterPro" id="IPR001179">
    <property type="entry name" value="PPIase_FKBP_dom"/>
</dbReference>
<comment type="domain">
    <text evidence="11">Consists of 3 domains; the N-terminus binds the ribosome, the middle domain has PPIase activity, while the C-terminus has intrinsic chaperone activity on its own.</text>
</comment>
<keyword evidence="5 11" id="KW-0132">Cell division</keyword>
<dbReference type="EMBL" id="BNAS01000004">
    <property type="protein sequence ID" value="GHH74759.1"/>
    <property type="molecule type" value="Genomic_DNA"/>
</dbReference>
<keyword evidence="17" id="KW-1185">Reference proteome</keyword>
<comment type="caution">
    <text evidence="16">The sequence shown here is derived from an EMBL/GenBank/DDBJ whole genome shotgun (WGS) entry which is preliminary data.</text>
</comment>
<dbReference type="Pfam" id="PF05697">
    <property type="entry name" value="Trigger_N"/>
    <property type="match status" value="1"/>
</dbReference>
<keyword evidence="11" id="KW-0963">Cytoplasm</keyword>
<name>A0A919FZE1_9MICO</name>
<evidence type="ECO:0000256" key="7">
    <source>
        <dbReference type="ARBA" id="ARBA00023186"/>
    </source>
</evidence>
<accession>A0A919FZE1</accession>
<evidence type="ECO:0000256" key="9">
    <source>
        <dbReference type="ARBA" id="ARBA00023306"/>
    </source>
</evidence>
<dbReference type="InterPro" id="IPR027304">
    <property type="entry name" value="Trigger_fact/SurA_dom_sf"/>
</dbReference>
<dbReference type="GO" id="GO:0043022">
    <property type="term" value="F:ribosome binding"/>
    <property type="evidence" value="ECO:0007669"/>
    <property type="project" value="TreeGrafter"/>
</dbReference>
<dbReference type="SUPFAM" id="SSF54534">
    <property type="entry name" value="FKBP-like"/>
    <property type="match status" value="1"/>
</dbReference>
<dbReference type="GO" id="GO:0015031">
    <property type="term" value="P:protein transport"/>
    <property type="evidence" value="ECO:0007669"/>
    <property type="project" value="UniProtKB-UniRule"/>
</dbReference>
<evidence type="ECO:0000256" key="10">
    <source>
        <dbReference type="ARBA" id="ARBA00029986"/>
    </source>
</evidence>
<dbReference type="PANTHER" id="PTHR30560:SF3">
    <property type="entry name" value="TRIGGER FACTOR-LIKE PROTEIN TIG, CHLOROPLASTIC"/>
    <property type="match status" value="1"/>
</dbReference>
<evidence type="ECO:0000256" key="3">
    <source>
        <dbReference type="ARBA" id="ARBA00013194"/>
    </source>
</evidence>
<evidence type="ECO:0000259" key="13">
    <source>
        <dbReference type="Pfam" id="PF00254"/>
    </source>
</evidence>
<evidence type="ECO:0000256" key="1">
    <source>
        <dbReference type="ARBA" id="ARBA00000971"/>
    </source>
</evidence>
<dbReference type="GO" id="GO:0003755">
    <property type="term" value="F:peptidyl-prolyl cis-trans isomerase activity"/>
    <property type="evidence" value="ECO:0007669"/>
    <property type="project" value="UniProtKB-UniRule"/>
</dbReference>
<dbReference type="Pfam" id="PF00254">
    <property type="entry name" value="FKBP_C"/>
    <property type="match status" value="1"/>
</dbReference>
<protein>
    <recommendedName>
        <fullName evidence="4 11">Trigger factor</fullName>
        <shortName evidence="11">TF</shortName>
        <ecNumber evidence="3 11">5.2.1.8</ecNumber>
    </recommendedName>
    <alternativeName>
        <fullName evidence="10 11">PPIase</fullName>
    </alternativeName>
</protein>
<dbReference type="Pfam" id="PF05698">
    <property type="entry name" value="Trigger_C"/>
    <property type="match status" value="1"/>
</dbReference>
<keyword evidence="6 11" id="KW-0697">Rotamase</keyword>
<dbReference type="Gene3D" id="3.30.70.1050">
    <property type="entry name" value="Trigger factor ribosome-binding domain"/>
    <property type="match status" value="1"/>
</dbReference>
<keyword evidence="9 11" id="KW-0131">Cell cycle</keyword>
<dbReference type="Gene3D" id="1.10.3120.10">
    <property type="entry name" value="Trigger factor, C-terminal domain"/>
    <property type="match status" value="1"/>
</dbReference>
<dbReference type="InterPro" id="IPR008880">
    <property type="entry name" value="Trigger_fac_C"/>
</dbReference>
<reference evidence="16" key="2">
    <citation type="submission" date="2020-09" db="EMBL/GenBank/DDBJ databases">
        <authorList>
            <person name="Sun Q."/>
            <person name="Zhou Y."/>
        </authorList>
    </citation>
    <scope>NUCLEOTIDE SEQUENCE</scope>
    <source>
        <strain evidence="16">CGMCC 4.7398</strain>
    </source>
</reference>
<proteinExistence type="inferred from homology"/>
<dbReference type="Gene3D" id="3.10.50.40">
    <property type="match status" value="1"/>
</dbReference>
<sequence>MRHATRLHSAPEVKGRTIDGLPVRPSYVAVQRAAATEAEHPRATRDAVRRRARTPDILETIEVKSAVETLEPTKVKLTVEVDYDELKPSIDHAYEHIAEQVNIPGFRKGKVPPRIIDQRVGWGAVIEHAVNDGLSGFYRDALGETDLRPLAQPEIDVTDVPAKAGEGQLKFTAEVEVRPEIELPELSDVDLTVESTTVTDEDVAERMDALRERFGTLVGVDRPAVEGDYIVIDLKAVIGDEEVDSVSGVSYQIGSGNMLEGLDEALTGLSAGETTTFKAPLAGGDHEGKEADVTVTATSVKQRDLPEVDDDFAQLASEFDTLEELTDDLKTQVAGIKTSNQAVTARDALMEKLLETVEVPVPTGVVEAEVHRHLESESRLQDDEHRAEVTADATKAIKNQILLDTLAEKLKVQVSQGELVEYLVSASQQYGMEPSEFIQTLEQGGQIPAMVGEVARSKALAVALRQIEVKDSDGNVVDLSEFIGSDETDEAQQALNDAMAQAQAAGEAEEPETSEPAKA</sequence>
<keyword evidence="8 11" id="KW-0413">Isomerase</keyword>
<dbReference type="GO" id="GO:0044183">
    <property type="term" value="F:protein folding chaperone"/>
    <property type="evidence" value="ECO:0007669"/>
    <property type="project" value="TreeGrafter"/>
</dbReference>
<evidence type="ECO:0000256" key="8">
    <source>
        <dbReference type="ARBA" id="ARBA00023235"/>
    </source>
</evidence>
<evidence type="ECO:0000256" key="11">
    <source>
        <dbReference type="HAMAP-Rule" id="MF_00303"/>
    </source>
</evidence>
<feature type="domain" description="PPIase FKBP-type" evidence="13">
    <location>
        <begin position="222"/>
        <end position="280"/>
    </location>
</feature>
<dbReference type="InterPro" id="IPR005215">
    <property type="entry name" value="Trig_fac"/>
</dbReference>
<comment type="catalytic activity">
    <reaction evidence="1 11">
        <text>[protein]-peptidylproline (omega=180) = [protein]-peptidylproline (omega=0)</text>
        <dbReference type="Rhea" id="RHEA:16237"/>
        <dbReference type="Rhea" id="RHEA-COMP:10747"/>
        <dbReference type="Rhea" id="RHEA-COMP:10748"/>
        <dbReference type="ChEBI" id="CHEBI:83833"/>
        <dbReference type="ChEBI" id="CHEBI:83834"/>
        <dbReference type="EC" id="5.2.1.8"/>
    </reaction>
</comment>
<dbReference type="NCBIfam" id="TIGR00115">
    <property type="entry name" value="tig"/>
    <property type="match status" value="1"/>
</dbReference>
<evidence type="ECO:0000256" key="6">
    <source>
        <dbReference type="ARBA" id="ARBA00023110"/>
    </source>
</evidence>
<dbReference type="SUPFAM" id="SSF102735">
    <property type="entry name" value="Trigger factor ribosome-binding domain"/>
    <property type="match status" value="1"/>
</dbReference>
<gene>
    <name evidence="11 16" type="primary">tig</name>
    <name evidence="16" type="ORF">GCM10017772_29230</name>
</gene>